<accession>A0A561VIQ9</accession>
<evidence type="ECO:0000313" key="3">
    <source>
        <dbReference type="Proteomes" id="UP000320239"/>
    </source>
</evidence>
<dbReference type="Proteomes" id="UP000320239">
    <property type="component" value="Unassembled WGS sequence"/>
</dbReference>
<dbReference type="PANTHER" id="PTHR43102:SF2">
    <property type="entry name" value="GAF DOMAIN-CONTAINING PROTEIN"/>
    <property type="match status" value="1"/>
</dbReference>
<dbReference type="Pfam" id="PF01590">
    <property type="entry name" value="GAF"/>
    <property type="match status" value="1"/>
</dbReference>
<dbReference type="GO" id="GO:0006355">
    <property type="term" value="P:regulation of DNA-templated transcription"/>
    <property type="evidence" value="ECO:0007669"/>
    <property type="project" value="InterPro"/>
</dbReference>
<dbReference type="InterPro" id="IPR003018">
    <property type="entry name" value="GAF"/>
</dbReference>
<keyword evidence="3" id="KW-1185">Reference proteome</keyword>
<comment type="caution">
    <text evidence="2">The sequence shown here is derived from an EMBL/GenBank/DDBJ whole genome shotgun (WGS) entry which is preliminary data.</text>
</comment>
<proteinExistence type="predicted"/>
<dbReference type="PROSITE" id="PS50112">
    <property type="entry name" value="PAS"/>
    <property type="match status" value="1"/>
</dbReference>
<protein>
    <submittedName>
        <fullName evidence="2">PAS domain S-box-containing protein</fullName>
    </submittedName>
</protein>
<dbReference type="SUPFAM" id="SSF55785">
    <property type="entry name" value="PYP-like sensor domain (PAS domain)"/>
    <property type="match status" value="1"/>
</dbReference>
<dbReference type="InterPro" id="IPR035965">
    <property type="entry name" value="PAS-like_dom_sf"/>
</dbReference>
<evidence type="ECO:0000259" key="1">
    <source>
        <dbReference type="PROSITE" id="PS50112"/>
    </source>
</evidence>
<dbReference type="InterPro" id="IPR013767">
    <property type="entry name" value="PAS_fold"/>
</dbReference>
<dbReference type="PANTHER" id="PTHR43102">
    <property type="entry name" value="SLR1143 PROTEIN"/>
    <property type="match status" value="1"/>
</dbReference>
<dbReference type="InterPro" id="IPR000014">
    <property type="entry name" value="PAS"/>
</dbReference>
<dbReference type="AlphaFoldDB" id="A0A561VIQ9"/>
<dbReference type="Gene3D" id="3.30.450.40">
    <property type="match status" value="1"/>
</dbReference>
<dbReference type="Pfam" id="PF00989">
    <property type="entry name" value="PAS"/>
    <property type="match status" value="1"/>
</dbReference>
<dbReference type="SMART" id="SM00065">
    <property type="entry name" value="GAF"/>
    <property type="match status" value="1"/>
</dbReference>
<dbReference type="Gene3D" id="3.30.450.20">
    <property type="entry name" value="PAS domain"/>
    <property type="match status" value="1"/>
</dbReference>
<dbReference type="SMART" id="SM00091">
    <property type="entry name" value="PAS"/>
    <property type="match status" value="1"/>
</dbReference>
<gene>
    <name evidence="2" type="ORF">FHX34_106226</name>
</gene>
<organism evidence="2 3">
    <name type="scientific">Actinoplanes teichomyceticus</name>
    <dbReference type="NCBI Taxonomy" id="1867"/>
    <lineage>
        <taxon>Bacteria</taxon>
        <taxon>Bacillati</taxon>
        <taxon>Actinomycetota</taxon>
        <taxon>Actinomycetes</taxon>
        <taxon>Micromonosporales</taxon>
        <taxon>Micromonosporaceae</taxon>
        <taxon>Actinoplanes</taxon>
    </lineage>
</organism>
<sequence length="295" mass="32158">MAAINQAVINSPERLQETRRARLVLPCMPMSLDRVTEFAAHAVLAPMCQITLVGELEYYFAAGYGMWPDLAPEGHAPLSHSLCKFVVSADHPVLSENMLTDDDRRIREHPLAVDYGARAFLAVPLRGGAGEPVGALTVLDTVPRPWTAADLLKINDVAELIGPIPAERPETPLPTTALDTAGLLRSMQEAFIAITSDSVVVGFNHAAEQMLGWAADQVCNRPIEQTLCPEYEDQIMSRMLGEMRFAPSQVRMRRELRLRTRNGDLLTVPASLSMVHGSAGSLLCAFINATEVSSS</sequence>
<dbReference type="InterPro" id="IPR029016">
    <property type="entry name" value="GAF-like_dom_sf"/>
</dbReference>
<dbReference type="EMBL" id="VIWY01000006">
    <property type="protein sequence ID" value="TWG11496.1"/>
    <property type="molecule type" value="Genomic_DNA"/>
</dbReference>
<evidence type="ECO:0000313" key="2">
    <source>
        <dbReference type="EMBL" id="TWG11496.1"/>
    </source>
</evidence>
<dbReference type="SUPFAM" id="SSF55781">
    <property type="entry name" value="GAF domain-like"/>
    <property type="match status" value="1"/>
</dbReference>
<dbReference type="NCBIfam" id="TIGR00229">
    <property type="entry name" value="sensory_box"/>
    <property type="match status" value="1"/>
</dbReference>
<dbReference type="OrthoDB" id="9802500at2"/>
<feature type="domain" description="PAS" evidence="1">
    <location>
        <begin position="183"/>
        <end position="239"/>
    </location>
</feature>
<name>A0A561VIQ9_ACTTI</name>
<dbReference type="CDD" id="cd00130">
    <property type="entry name" value="PAS"/>
    <property type="match status" value="1"/>
</dbReference>
<reference evidence="2 3" key="1">
    <citation type="submission" date="2019-06" db="EMBL/GenBank/DDBJ databases">
        <title>Sequencing the genomes of 1000 actinobacteria strains.</title>
        <authorList>
            <person name="Klenk H.-P."/>
        </authorList>
    </citation>
    <scope>NUCLEOTIDE SEQUENCE [LARGE SCALE GENOMIC DNA]</scope>
    <source>
        <strain evidence="2 3">DSM 43866</strain>
    </source>
</reference>